<evidence type="ECO:0000313" key="1">
    <source>
        <dbReference type="EMBL" id="TVU06141.1"/>
    </source>
</evidence>
<dbReference type="Proteomes" id="UP000324897">
    <property type="component" value="Unassembled WGS sequence"/>
</dbReference>
<name>A0A5J9T6J5_9POAL</name>
<dbReference type="AlphaFoldDB" id="A0A5J9T6J5"/>
<dbReference type="EMBL" id="RWGY01000051">
    <property type="protein sequence ID" value="TVU06141.1"/>
    <property type="molecule type" value="Genomic_DNA"/>
</dbReference>
<accession>A0A5J9T6J5</accession>
<keyword evidence="2" id="KW-1185">Reference proteome</keyword>
<feature type="non-terminal residue" evidence="1">
    <location>
        <position position="1"/>
    </location>
</feature>
<evidence type="ECO:0000313" key="2">
    <source>
        <dbReference type="Proteomes" id="UP000324897"/>
    </source>
</evidence>
<comment type="caution">
    <text evidence="1">The sequence shown here is derived from an EMBL/GenBank/DDBJ whole genome shotgun (WGS) entry which is preliminary data.</text>
</comment>
<gene>
    <name evidence="1" type="ORF">EJB05_49337</name>
</gene>
<organism evidence="1 2">
    <name type="scientific">Eragrostis curvula</name>
    <name type="common">weeping love grass</name>
    <dbReference type="NCBI Taxonomy" id="38414"/>
    <lineage>
        <taxon>Eukaryota</taxon>
        <taxon>Viridiplantae</taxon>
        <taxon>Streptophyta</taxon>
        <taxon>Embryophyta</taxon>
        <taxon>Tracheophyta</taxon>
        <taxon>Spermatophyta</taxon>
        <taxon>Magnoliopsida</taxon>
        <taxon>Liliopsida</taxon>
        <taxon>Poales</taxon>
        <taxon>Poaceae</taxon>
        <taxon>PACMAD clade</taxon>
        <taxon>Chloridoideae</taxon>
        <taxon>Eragrostideae</taxon>
        <taxon>Eragrostidinae</taxon>
        <taxon>Eragrostis</taxon>
    </lineage>
</organism>
<protein>
    <submittedName>
        <fullName evidence="1">Uncharacterized protein</fullName>
    </submittedName>
</protein>
<reference evidence="1 2" key="1">
    <citation type="journal article" date="2019" name="Sci. Rep.">
        <title>A high-quality genome of Eragrostis curvula grass provides insights into Poaceae evolution and supports new strategies to enhance forage quality.</title>
        <authorList>
            <person name="Carballo J."/>
            <person name="Santos B.A.C.M."/>
            <person name="Zappacosta D."/>
            <person name="Garbus I."/>
            <person name="Selva J.P."/>
            <person name="Gallo C.A."/>
            <person name="Diaz A."/>
            <person name="Albertini E."/>
            <person name="Caccamo M."/>
            <person name="Echenique V."/>
        </authorList>
    </citation>
    <scope>NUCLEOTIDE SEQUENCE [LARGE SCALE GENOMIC DNA]</scope>
    <source>
        <strain evidence="2">cv. Victoria</strain>
        <tissue evidence="1">Leaf</tissue>
    </source>
</reference>
<dbReference type="Gramene" id="TVU06141">
    <property type="protein sequence ID" value="TVU06141"/>
    <property type="gene ID" value="EJB05_49337"/>
</dbReference>
<proteinExistence type="predicted"/>
<sequence length="104" mass="11708">MRDIMLSSVLLTMLRDDSIVGFHLMKVSMPAVSLSSCSSKSPMSDSAFVILEVQTIVVGSEMDDYEYDEEEVSGHSERYGRRSPMPFDLDVYMAERQQDTLCPS</sequence>